<dbReference type="InterPro" id="IPR008532">
    <property type="entry name" value="NFACT_RNA-bd"/>
</dbReference>
<dbReference type="PANTHER" id="PTHR15239">
    <property type="entry name" value="NUCLEAR EXPORT MEDIATOR FACTOR NEMF"/>
    <property type="match status" value="1"/>
</dbReference>
<keyword evidence="1" id="KW-0175">Coiled coil</keyword>
<evidence type="ECO:0000259" key="2">
    <source>
        <dbReference type="Pfam" id="PF05670"/>
    </source>
</evidence>
<dbReference type="AlphaFoldDB" id="A0A7Y0L1P6"/>
<evidence type="ECO:0000313" key="4">
    <source>
        <dbReference type="Proteomes" id="UP000533476"/>
    </source>
</evidence>
<evidence type="ECO:0000256" key="1">
    <source>
        <dbReference type="SAM" id="Coils"/>
    </source>
</evidence>
<dbReference type="PANTHER" id="PTHR15239:SF6">
    <property type="entry name" value="RIBOSOME QUALITY CONTROL COMPLEX SUBUNIT NEMF"/>
    <property type="match status" value="1"/>
</dbReference>
<feature type="coiled-coil region" evidence="1">
    <location>
        <begin position="338"/>
        <end position="365"/>
    </location>
</feature>
<protein>
    <submittedName>
        <fullName evidence="3">DUF814 domain-containing protein</fullName>
    </submittedName>
</protein>
<sequence>MPFDALAMRAMEARWQRLVGGVAIRLAVANDRLWLTVKRADGETEQLLIVLKPGMQRLHRTQEAPKKAAQRPPFPWLARLVPFTIRRIAVPPFERIMHIGIERPDDWGQPIEETLVVELAGHLTNLILLNDQGLVKEAWRKIPPGRPGRMVWPTKLYEPPPPLKNPLVTGDPRDLPPWARRWLEDGGHWETLREDYLAGFPQTGFRLFNRQTDEVWVYPQPGFEAKPATDFEAALDEVFRERERRLAENNLKAQLISQWQSRRTHLREKIAEYQVAREQTGEFEKQLGDLWLTYQHAFTADPQLLQLDVAGFDGQPVQLCREPGESPADRARAHYRRYKKIKARHEALERLIPALEIEVETLNRLLMEAEKPHPMSWFQSHLKKAAERRRQDNDREPFRRFVSLHGLEIWVGRNREENAKLTFQKARPDDIWLHTKQAPGSHVVLFSGKKTPDLEDLLDAAELAVFFSSAQGSSTVPVDYTRRKFVRKRPHAEPGQVLYQREKTLYITPNTDRLRRLGAVSEKLVDDR</sequence>
<proteinExistence type="predicted"/>
<name>A0A7Y0L1P6_9FIRM</name>
<dbReference type="InterPro" id="IPR051608">
    <property type="entry name" value="RQC_Subunit_NEMF"/>
</dbReference>
<dbReference type="GO" id="GO:0043023">
    <property type="term" value="F:ribosomal large subunit binding"/>
    <property type="evidence" value="ECO:0007669"/>
    <property type="project" value="TreeGrafter"/>
</dbReference>
<evidence type="ECO:0000313" key="3">
    <source>
        <dbReference type="EMBL" id="NMP21653.1"/>
    </source>
</evidence>
<keyword evidence="4" id="KW-1185">Reference proteome</keyword>
<accession>A0A7Y0L1P6</accession>
<dbReference type="Gene3D" id="2.30.310.10">
    <property type="entry name" value="ibrinogen binding protein from staphylococcus aureus domain"/>
    <property type="match status" value="1"/>
</dbReference>
<dbReference type="GO" id="GO:0072344">
    <property type="term" value="P:rescue of stalled ribosome"/>
    <property type="evidence" value="ECO:0007669"/>
    <property type="project" value="TreeGrafter"/>
</dbReference>
<dbReference type="GO" id="GO:0000049">
    <property type="term" value="F:tRNA binding"/>
    <property type="evidence" value="ECO:0007669"/>
    <property type="project" value="TreeGrafter"/>
</dbReference>
<organism evidence="3 4">
    <name type="scientific">Sulfobacillus harzensis</name>
    <dbReference type="NCBI Taxonomy" id="2729629"/>
    <lineage>
        <taxon>Bacteria</taxon>
        <taxon>Bacillati</taxon>
        <taxon>Bacillota</taxon>
        <taxon>Clostridia</taxon>
        <taxon>Eubacteriales</taxon>
        <taxon>Clostridiales Family XVII. Incertae Sedis</taxon>
        <taxon>Sulfobacillus</taxon>
    </lineage>
</organism>
<feature type="domain" description="NFACT RNA-binding" evidence="2">
    <location>
        <begin position="398"/>
        <end position="499"/>
    </location>
</feature>
<reference evidence="3 4" key="1">
    <citation type="submission" date="2020-04" db="EMBL/GenBank/DDBJ databases">
        <authorList>
            <person name="Zhang R."/>
            <person name="Schippers A."/>
        </authorList>
    </citation>
    <scope>NUCLEOTIDE SEQUENCE [LARGE SCALE GENOMIC DNA]</scope>
    <source>
        <strain evidence="3 4">DSM 109850</strain>
    </source>
</reference>
<dbReference type="Pfam" id="PF05833">
    <property type="entry name" value="NFACT_N"/>
    <property type="match status" value="2"/>
</dbReference>
<dbReference type="GO" id="GO:1990112">
    <property type="term" value="C:RQC complex"/>
    <property type="evidence" value="ECO:0007669"/>
    <property type="project" value="TreeGrafter"/>
</dbReference>
<dbReference type="Pfam" id="PF05670">
    <property type="entry name" value="NFACT-R_1"/>
    <property type="match status" value="1"/>
</dbReference>
<gene>
    <name evidence="3" type="ORF">HIJ39_04695</name>
</gene>
<comment type="caution">
    <text evidence="3">The sequence shown here is derived from an EMBL/GenBank/DDBJ whole genome shotgun (WGS) entry which is preliminary data.</text>
</comment>
<dbReference type="RefSeq" id="WP_169097219.1">
    <property type="nucleotide sequence ID" value="NZ_JABBVZ010000010.1"/>
</dbReference>
<dbReference type="EMBL" id="JABBVZ010000010">
    <property type="protein sequence ID" value="NMP21653.1"/>
    <property type="molecule type" value="Genomic_DNA"/>
</dbReference>
<dbReference type="Proteomes" id="UP000533476">
    <property type="component" value="Unassembled WGS sequence"/>
</dbReference>